<dbReference type="Proteomes" id="UP001057375">
    <property type="component" value="Unassembled WGS sequence"/>
</dbReference>
<accession>A0ABQ5JVE5</accession>
<keyword evidence="3" id="KW-1185">Reference proteome</keyword>
<protein>
    <recommendedName>
        <fullName evidence="4">Condensation domain-containing protein</fullName>
    </recommendedName>
</protein>
<feature type="compositionally biased region" description="Polar residues" evidence="1">
    <location>
        <begin position="9"/>
        <end position="22"/>
    </location>
</feature>
<comment type="caution">
    <text evidence="2">The sequence shown here is derived from an EMBL/GenBank/DDBJ whole genome shotgun (WGS) entry which is preliminary data.</text>
</comment>
<dbReference type="Gene3D" id="3.30.559.10">
    <property type="entry name" value="Chloramphenicol acetyltransferase-like domain"/>
    <property type="match status" value="1"/>
</dbReference>
<gene>
    <name evidence="2" type="ORF">ADUPG1_004206</name>
</gene>
<organism evidence="2 3">
    <name type="scientific">Aduncisulcus paluster</name>
    <dbReference type="NCBI Taxonomy" id="2918883"/>
    <lineage>
        <taxon>Eukaryota</taxon>
        <taxon>Metamonada</taxon>
        <taxon>Carpediemonas-like organisms</taxon>
        <taxon>Aduncisulcus</taxon>
    </lineage>
</organism>
<proteinExistence type="predicted"/>
<reference evidence="2" key="1">
    <citation type="submission" date="2022-03" db="EMBL/GenBank/DDBJ databases">
        <title>Draft genome sequence of Aduncisulcus paluster, a free-living microaerophilic Fornicata.</title>
        <authorList>
            <person name="Yuyama I."/>
            <person name="Kume K."/>
            <person name="Tamura T."/>
            <person name="Inagaki Y."/>
            <person name="Hashimoto T."/>
        </authorList>
    </citation>
    <scope>NUCLEOTIDE SEQUENCE</scope>
    <source>
        <strain evidence="2">NY0171</strain>
    </source>
</reference>
<sequence>MVCKKTGIAETTNPVPQDTTQEQTRDFELTDTQYAYWAGRSSSLPLGDVSCHSYAEYDFENLDRQRYSASWNELIKRHPMLRMSITTDGMQRTSA</sequence>
<dbReference type="SUPFAM" id="SSF52777">
    <property type="entry name" value="CoA-dependent acyltransferases"/>
    <property type="match status" value="1"/>
</dbReference>
<evidence type="ECO:0008006" key="4">
    <source>
        <dbReference type="Google" id="ProtNLM"/>
    </source>
</evidence>
<feature type="non-terminal residue" evidence="2">
    <location>
        <position position="95"/>
    </location>
</feature>
<dbReference type="EMBL" id="BQXS01006111">
    <property type="protein sequence ID" value="GKT17580.1"/>
    <property type="molecule type" value="Genomic_DNA"/>
</dbReference>
<name>A0ABQ5JVE5_9EUKA</name>
<evidence type="ECO:0000313" key="2">
    <source>
        <dbReference type="EMBL" id="GKT17580.1"/>
    </source>
</evidence>
<evidence type="ECO:0000313" key="3">
    <source>
        <dbReference type="Proteomes" id="UP001057375"/>
    </source>
</evidence>
<feature type="region of interest" description="Disordered" evidence="1">
    <location>
        <begin position="1"/>
        <end position="23"/>
    </location>
</feature>
<dbReference type="InterPro" id="IPR023213">
    <property type="entry name" value="CAT-like_dom_sf"/>
</dbReference>
<evidence type="ECO:0000256" key="1">
    <source>
        <dbReference type="SAM" id="MobiDB-lite"/>
    </source>
</evidence>